<dbReference type="PROSITE" id="PS51257">
    <property type="entry name" value="PROKAR_LIPOPROTEIN"/>
    <property type="match status" value="1"/>
</dbReference>
<dbReference type="Proteomes" id="UP000198863">
    <property type="component" value="Unassembled WGS sequence"/>
</dbReference>
<organism evidence="2 3">
    <name type="scientific">Klenkia brasiliensis</name>
    <dbReference type="NCBI Taxonomy" id="333142"/>
    <lineage>
        <taxon>Bacteria</taxon>
        <taxon>Bacillati</taxon>
        <taxon>Actinomycetota</taxon>
        <taxon>Actinomycetes</taxon>
        <taxon>Geodermatophilales</taxon>
        <taxon>Geodermatophilaceae</taxon>
        <taxon>Klenkia</taxon>
    </lineage>
</organism>
<feature type="signal peptide" evidence="1">
    <location>
        <begin position="1"/>
        <end position="24"/>
    </location>
</feature>
<name>A0A1G7SIR5_9ACTN</name>
<dbReference type="OrthoDB" id="3595952at2"/>
<keyword evidence="3" id="KW-1185">Reference proteome</keyword>
<protein>
    <recommendedName>
        <fullName evidence="4">ABC-type nitrate/sulfonate/bicarbonate transport system, substrate-binding protein</fullName>
    </recommendedName>
</protein>
<sequence>MRITRSTTALAATAVLALTLSACGSDDGGSAAAGPSGEVGSNDLAAAGCPSNIVVQTDWNPEAEHGGLYESLGDDYVVDAGSKSVKGTLIDSNGDSTGVTLEIRAGGPAIGFQTVTSQMYADTDINLGYIATDEAIQLSDTQPTTAVLAPLEKSPTMIMWDPSTYPDVESIADLGTEGVTVRYFEGSAYMAYLTGAGILNTDQIDGSYDGTPSGFVAAAGEVAQQGFASAEPYIYKNEVEAWGKDVKYQLVYDAGFQPYQSSISVRSGDLESMSGCLTALVPLMQQADVDYLADPSRVNDIILDLVQQYDTGWVYSQGVADYSVETQKELGLVGNGPDDTHGNFDTDRVDTLIEQTTPIFTEQGTPPKSGLTADDLVTNEFIDDSIAVPSS</sequence>
<dbReference type="EMBL" id="FNCF01000003">
    <property type="protein sequence ID" value="SDG22861.1"/>
    <property type="molecule type" value="Genomic_DNA"/>
</dbReference>
<evidence type="ECO:0000256" key="1">
    <source>
        <dbReference type="SAM" id="SignalP"/>
    </source>
</evidence>
<proteinExistence type="predicted"/>
<keyword evidence="1" id="KW-0732">Signal</keyword>
<accession>A0A1G7SIR5</accession>
<gene>
    <name evidence="2" type="ORF">SAMN05660324_2040</name>
</gene>
<evidence type="ECO:0008006" key="4">
    <source>
        <dbReference type="Google" id="ProtNLM"/>
    </source>
</evidence>
<reference evidence="3" key="1">
    <citation type="submission" date="2016-10" db="EMBL/GenBank/DDBJ databases">
        <authorList>
            <person name="Varghese N."/>
            <person name="Submissions S."/>
        </authorList>
    </citation>
    <scope>NUCLEOTIDE SEQUENCE [LARGE SCALE GENOMIC DNA]</scope>
    <source>
        <strain evidence="3">DSM 44526</strain>
    </source>
</reference>
<feature type="chain" id="PRO_5039288265" description="ABC-type nitrate/sulfonate/bicarbonate transport system, substrate-binding protein" evidence="1">
    <location>
        <begin position="25"/>
        <end position="391"/>
    </location>
</feature>
<evidence type="ECO:0000313" key="3">
    <source>
        <dbReference type="Proteomes" id="UP000198863"/>
    </source>
</evidence>
<evidence type="ECO:0000313" key="2">
    <source>
        <dbReference type="EMBL" id="SDG22861.1"/>
    </source>
</evidence>
<dbReference type="Gene3D" id="3.40.190.10">
    <property type="entry name" value="Periplasmic binding protein-like II"/>
    <property type="match status" value="1"/>
</dbReference>
<dbReference type="RefSeq" id="WP_091062118.1">
    <property type="nucleotide sequence ID" value="NZ_FNCF01000003.1"/>
</dbReference>
<dbReference type="AlphaFoldDB" id="A0A1G7SIR5"/>